<accession>A0ABT5U847</accession>
<reference evidence="1 2" key="1">
    <citation type="submission" date="2022-11" db="EMBL/GenBank/DDBJ databases">
        <title>Spartinivicinus poritis sp. nov., isolated from scleractinian coral Porites lutea.</title>
        <authorList>
            <person name="Zhang G."/>
            <person name="Cai L."/>
            <person name="Wei Q."/>
        </authorList>
    </citation>
    <scope>NUCLEOTIDE SEQUENCE [LARGE SCALE GENOMIC DNA]</scope>
    <source>
        <strain evidence="1 2">A2-2</strain>
    </source>
</reference>
<evidence type="ECO:0000313" key="1">
    <source>
        <dbReference type="EMBL" id="MDE1462561.1"/>
    </source>
</evidence>
<sequence>MQLRIIDRSLKDADTCSIQLILETEGWSDSYIIEDYSSPIPQAFHDTLNWYFKDYPQLMTKSPHDRGVVEKLINYGQYIGDQCLGEQDEIYRFIAKIDAYKCENLHVRIESSRRQFFNELWEAIIFPEIPYFLAAVTKSFIRQFTDTSSVKDLPDLHYQLEYTPSTTNTLSSLVSDKPTEAATKPTAENKPLRILHLVYDDDSYAHHAFNTSLTLSDTQGAIHYEIFPIQQWDQLSLTSPTPDTGFHIVHIDSPMFIEQGNYCFGTGSSSKESGIKVEKLVSQLVANNIAVLGVDIRGDITCTQTALTYISKTAHQQGLGNVIGLRDSVPSWLSAQCFSTFYQMLTTGLNINQAVVETRKSLQKIVDTSVLISEPRPFQYWSLIIHFGGQNVTFFKSGQTLSQPDSATILPLASQKLLGFKSEWISSKQPYTSDGQLLSLIRAWHLQQRALSITGPAGSGKTYLVHRFCLYLTYTQKIDYAFYFDFTEQTYTPATILTMVGPIVGCDTAVLEKLKSLCCCFVFDGLAIENNLALTTFINTLLADSHLVIISGTLLEPSYLPTFVNTTISPITQLDQMILAAFNLKENKLVGKEINDQWPALLATCQNNPFLIKKMIPLLANTSIVKLKNLLQNKIPSIKNTKVSSPNLVDAFFQWQWETLSEPSQKMLVLCANIEGILLEMIMVACDQKAAFSPAAELMETVGTTGLEFKELLNNWEKAGFITPVAYGRVIDKYSLTFLLSKQPSLSNLNTDSQVLQKIISQVICEGIRIISTHLSQQTNELLLNHLLINRRLWVKHFERLWFSKDYQGFMSVIKPFEQLLQPVQLEQEIVDWLIDLLSRSSPLVSDDPSISDEAKLCWLYIATKALRHPSYQASRHDDSPINTSEKYWRQWFEKHNKTADQQQLALFQQVIYFLEAYYQKYQCWEQCIAVSNQAYKAYYQYQAWLPAITSLKSLVECCSQLGNMEQALSFEEKILHEIPYQEAPPGFKCQQMLHIIMSRLKRQATDLAEALFDEVKSRKDSAPFQKILEALQADIQRQKEENNNVVTS</sequence>
<comment type="caution">
    <text evidence="1">The sequence shown here is derived from an EMBL/GenBank/DDBJ whole genome shotgun (WGS) entry which is preliminary data.</text>
</comment>
<proteinExistence type="predicted"/>
<keyword evidence="2" id="KW-1185">Reference proteome</keyword>
<dbReference type="InterPro" id="IPR027417">
    <property type="entry name" value="P-loop_NTPase"/>
</dbReference>
<name>A0ABT5U847_9GAMM</name>
<protein>
    <submittedName>
        <fullName evidence="1">Uncharacterized protein</fullName>
    </submittedName>
</protein>
<evidence type="ECO:0000313" key="2">
    <source>
        <dbReference type="Proteomes" id="UP001528823"/>
    </source>
</evidence>
<dbReference type="Proteomes" id="UP001528823">
    <property type="component" value="Unassembled WGS sequence"/>
</dbReference>
<dbReference type="EMBL" id="JAPMOU010000012">
    <property type="protein sequence ID" value="MDE1462561.1"/>
    <property type="molecule type" value="Genomic_DNA"/>
</dbReference>
<dbReference type="RefSeq" id="WP_274688918.1">
    <property type="nucleotide sequence ID" value="NZ_JAPMOU010000012.1"/>
</dbReference>
<organism evidence="1 2">
    <name type="scientific">Spartinivicinus poritis</name>
    <dbReference type="NCBI Taxonomy" id="2994640"/>
    <lineage>
        <taxon>Bacteria</taxon>
        <taxon>Pseudomonadati</taxon>
        <taxon>Pseudomonadota</taxon>
        <taxon>Gammaproteobacteria</taxon>
        <taxon>Oceanospirillales</taxon>
        <taxon>Zooshikellaceae</taxon>
        <taxon>Spartinivicinus</taxon>
    </lineage>
</organism>
<gene>
    <name evidence="1" type="ORF">ORQ98_11330</name>
</gene>
<dbReference type="SUPFAM" id="SSF52540">
    <property type="entry name" value="P-loop containing nucleoside triphosphate hydrolases"/>
    <property type="match status" value="1"/>
</dbReference>